<protein>
    <submittedName>
        <fullName evidence="1">Uncharacterized protein</fullName>
    </submittedName>
</protein>
<dbReference type="AlphaFoldDB" id="W9YSM4"/>
<dbReference type="RefSeq" id="XP_007720101.1">
    <property type="nucleotide sequence ID" value="XM_007721911.1"/>
</dbReference>
<accession>W9YSM4</accession>
<evidence type="ECO:0000313" key="2">
    <source>
        <dbReference type="Proteomes" id="UP000019484"/>
    </source>
</evidence>
<proteinExistence type="predicted"/>
<dbReference type="Proteomes" id="UP000019484">
    <property type="component" value="Unassembled WGS sequence"/>
</dbReference>
<reference evidence="1 2" key="1">
    <citation type="submission" date="2013-03" db="EMBL/GenBank/DDBJ databases">
        <title>The Genome Sequence of Capronia coronata CBS 617.96.</title>
        <authorList>
            <consortium name="The Broad Institute Genomics Platform"/>
            <person name="Cuomo C."/>
            <person name="de Hoog S."/>
            <person name="Gorbushina A."/>
            <person name="Walker B."/>
            <person name="Young S.K."/>
            <person name="Zeng Q."/>
            <person name="Gargeya S."/>
            <person name="Fitzgerald M."/>
            <person name="Haas B."/>
            <person name="Abouelleil A."/>
            <person name="Allen A.W."/>
            <person name="Alvarado L."/>
            <person name="Arachchi H.M."/>
            <person name="Berlin A.M."/>
            <person name="Chapman S.B."/>
            <person name="Gainer-Dewar J."/>
            <person name="Goldberg J."/>
            <person name="Griggs A."/>
            <person name="Gujja S."/>
            <person name="Hansen M."/>
            <person name="Howarth C."/>
            <person name="Imamovic A."/>
            <person name="Ireland A."/>
            <person name="Larimer J."/>
            <person name="McCowan C."/>
            <person name="Murphy C."/>
            <person name="Pearson M."/>
            <person name="Poon T.W."/>
            <person name="Priest M."/>
            <person name="Roberts A."/>
            <person name="Saif S."/>
            <person name="Shea T."/>
            <person name="Sisk P."/>
            <person name="Sykes S."/>
            <person name="Wortman J."/>
            <person name="Nusbaum C."/>
            <person name="Birren B."/>
        </authorList>
    </citation>
    <scope>NUCLEOTIDE SEQUENCE [LARGE SCALE GENOMIC DNA]</scope>
    <source>
        <strain evidence="1 2">CBS 617.96</strain>
    </source>
</reference>
<organism evidence="1 2">
    <name type="scientific">Capronia coronata CBS 617.96</name>
    <dbReference type="NCBI Taxonomy" id="1182541"/>
    <lineage>
        <taxon>Eukaryota</taxon>
        <taxon>Fungi</taxon>
        <taxon>Dikarya</taxon>
        <taxon>Ascomycota</taxon>
        <taxon>Pezizomycotina</taxon>
        <taxon>Eurotiomycetes</taxon>
        <taxon>Chaetothyriomycetidae</taxon>
        <taxon>Chaetothyriales</taxon>
        <taxon>Herpotrichiellaceae</taxon>
        <taxon>Capronia</taxon>
    </lineage>
</organism>
<dbReference type="OrthoDB" id="4821403at2759"/>
<name>W9YSM4_9EURO</name>
<dbReference type="HOGENOM" id="CLU_844665_0_0_1"/>
<keyword evidence="2" id="KW-1185">Reference proteome</keyword>
<comment type="caution">
    <text evidence="1">The sequence shown here is derived from an EMBL/GenBank/DDBJ whole genome shotgun (WGS) entry which is preliminary data.</text>
</comment>
<dbReference type="EMBL" id="AMWN01000001">
    <property type="protein sequence ID" value="EXJ95872.1"/>
    <property type="molecule type" value="Genomic_DNA"/>
</dbReference>
<gene>
    <name evidence="1" type="ORF">A1O1_00997</name>
</gene>
<evidence type="ECO:0000313" key="1">
    <source>
        <dbReference type="EMBL" id="EXJ95872.1"/>
    </source>
</evidence>
<dbReference type="GeneID" id="19155900"/>
<sequence>MANPVQAQGTVYVPQYPNWGWELPSCRARPLEQGQGLPYLVKHISQSHNDFDFVLHLLEVASRFYLPPQLATQHMLLPPPRDLASIRLPLHRNWQRVFIMKELPAQTKQPLEQELAQYIDQKGRMARARMMKNSFGSGSRFRRPRVPMSAIELIDLASMVFKLHTDTHTNNIFMDAVTVNLAVLHELDAWCAEQWNLLSDQHSEICERQERSNDSGLAEERVTIAHEIRVLWRRREILFLEIGISETARKRLDTARHATELKGKLSSTLTESERQHNEEALKAWYGEWLVLRHAMLIAATKVHQQTGDKEFFKRHQYELWDLVDARLEY</sequence>